<evidence type="ECO:0000313" key="3">
    <source>
        <dbReference type="EMBL" id="EFC48441.1"/>
    </source>
</evidence>
<keyword evidence="1" id="KW-0175">Coiled coil</keyword>
<feature type="coiled-coil region" evidence="1">
    <location>
        <begin position="622"/>
        <end position="669"/>
    </location>
</feature>
<dbReference type="KEGG" id="ngr:NAEGRDRAFT_46520"/>
<dbReference type="RefSeq" id="XP_002681185.1">
    <property type="nucleotide sequence ID" value="XM_002681139.1"/>
</dbReference>
<accession>D2V409</accession>
<keyword evidence="4" id="KW-1185">Reference proteome</keyword>
<feature type="compositionally biased region" description="Low complexity" evidence="2">
    <location>
        <begin position="58"/>
        <end position="80"/>
    </location>
</feature>
<evidence type="ECO:0000256" key="2">
    <source>
        <dbReference type="SAM" id="MobiDB-lite"/>
    </source>
</evidence>
<dbReference type="InParanoid" id="D2V409"/>
<dbReference type="VEuPathDB" id="AmoebaDB:NAEGRDRAFT_46520"/>
<reference evidence="3 4" key="1">
    <citation type="journal article" date="2010" name="Cell">
        <title>The genome of Naegleria gruberi illuminates early eukaryotic versatility.</title>
        <authorList>
            <person name="Fritz-Laylin L.K."/>
            <person name="Prochnik S.E."/>
            <person name="Ginger M.L."/>
            <person name="Dacks J.B."/>
            <person name="Carpenter M.L."/>
            <person name="Field M.C."/>
            <person name="Kuo A."/>
            <person name="Paredez A."/>
            <person name="Chapman J."/>
            <person name="Pham J."/>
            <person name="Shu S."/>
            <person name="Neupane R."/>
            <person name="Cipriano M."/>
            <person name="Mancuso J."/>
            <person name="Tu H."/>
            <person name="Salamov A."/>
            <person name="Lindquist E."/>
            <person name="Shapiro H."/>
            <person name="Lucas S."/>
            <person name="Grigoriev I.V."/>
            <person name="Cande W.Z."/>
            <person name="Fulton C."/>
            <person name="Rokhsar D.S."/>
            <person name="Dawson S.C."/>
        </authorList>
    </citation>
    <scope>NUCLEOTIDE SEQUENCE [LARGE SCALE GENOMIC DNA]</scope>
    <source>
        <strain evidence="3 4">NEG-M</strain>
    </source>
</reference>
<dbReference type="OrthoDB" id="10484830at2759"/>
<feature type="compositionally biased region" description="Polar residues" evidence="2">
    <location>
        <begin position="1"/>
        <end position="17"/>
    </location>
</feature>
<feature type="compositionally biased region" description="Low complexity" evidence="2">
    <location>
        <begin position="23"/>
        <end position="33"/>
    </location>
</feature>
<gene>
    <name evidence="3" type="ORF">NAEGRDRAFT_46520</name>
</gene>
<organism evidence="4">
    <name type="scientific">Naegleria gruberi</name>
    <name type="common">Amoeba</name>
    <dbReference type="NCBI Taxonomy" id="5762"/>
    <lineage>
        <taxon>Eukaryota</taxon>
        <taxon>Discoba</taxon>
        <taxon>Heterolobosea</taxon>
        <taxon>Tetramitia</taxon>
        <taxon>Eutetramitia</taxon>
        <taxon>Vahlkampfiidae</taxon>
        <taxon>Naegleria</taxon>
    </lineage>
</organism>
<evidence type="ECO:0000256" key="1">
    <source>
        <dbReference type="SAM" id="Coils"/>
    </source>
</evidence>
<feature type="region of interest" description="Disordered" evidence="2">
    <location>
        <begin position="1"/>
        <end position="120"/>
    </location>
</feature>
<sequence>MSMLSTPSRKKPSSASSLKKEPSIGSSISSSPSLKFPPIHKRSSTSQGINSSRTRPGSVDSTISLSESVSSVKSSSSNGSQDQTIGTFLTSLPSSKLRKRAVSSGGTTKKLSGVESIPSSLNSSLNSSLTSLEQIPLSNNVGVSRSEVSTPVTKFIEDDNLSMCSDSCIEDMKDRMEDSDFFDLRESLQNLKNIIPNFNIDLEQTQIGDELELDDILNTNDELMDVVCMNETISTDASITSFISSSDKNESMEQEATNTEEINDMISEITALSARSKESNMVSEATEGDISRSEFVNIGTVYDMLTNRYSSRPSSVAGSVGDSSDVDITEIKKDEIRKELEEFVQEVTSRKIVIDTEDGQVDVILPPDLDILTKSVNTEIFEMRDDVIFHLAQASAITTEEAYEEIKEGDISSDYMKKIHKLDLLLQQKEVKGKPLNESIRIIVERHKSEKEILKKTSLMKFVRESNKNPTEALDSSRRKISSNHSLIRGDSAKSGITRKKLTPRAEENTFLKKNQEMKDDAVYFTLTDEEEKRLIEIIKEDDPPEGIPYGMGFEPSKDEIQKLESIDEKLKSIVPVERRYLFEIHESYEQGGWTSLNKTVQVTKQEEKAEKGDYVREARLEREHKNKLNDIEDRLNHLRELPVIPLGRDKLDDLLRKARIENEMFEKRSVNSQ</sequence>
<protein>
    <submittedName>
        <fullName evidence="3">Predicted protein</fullName>
    </submittedName>
</protein>
<evidence type="ECO:0000313" key="4">
    <source>
        <dbReference type="Proteomes" id="UP000006671"/>
    </source>
</evidence>
<feature type="compositionally biased region" description="Polar residues" evidence="2">
    <location>
        <begin position="44"/>
        <end position="55"/>
    </location>
</feature>
<dbReference type="GeneID" id="8849753"/>
<proteinExistence type="predicted"/>
<dbReference type="Proteomes" id="UP000006671">
    <property type="component" value="Unassembled WGS sequence"/>
</dbReference>
<name>D2V409_NAEGR</name>
<dbReference type="OMA" id="FPPIHKR"/>
<dbReference type="AlphaFoldDB" id="D2V409"/>
<feature type="compositionally biased region" description="Polar residues" evidence="2">
    <location>
        <begin position="81"/>
        <end position="94"/>
    </location>
</feature>
<dbReference type="EMBL" id="GG738851">
    <property type="protein sequence ID" value="EFC48441.1"/>
    <property type="molecule type" value="Genomic_DNA"/>
</dbReference>